<name>A0ABS5F1K5_9PROT</name>
<reference evidence="2" key="1">
    <citation type="journal article" date="2021" name="Syst. Appl. Microbiol.">
        <title>Roseomonas hellenica sp. nov., isolated from roots of wild-growing Alkanna tinctoria.</title>
        <authorList>
            <person name="Rat A."/>
            <person name="Naranjo H.D."/>
            <person name="Lebbe L."/>
            <person name="Cnockaert M."/>
            <person name="Krigas N."/>
            <person name="Grigoriadou K."/>
            <person name="Maloupa E."/>
            <person name="Willems A."/>
        </authorList>
    </citation>
    <scope>NUCLEOTIDE SEQUENCE [LARGE SCALE GENOMIC DNA]</scope>
    <source>
        <strain evidence="2">LMG 31523</strain>
    </source>
</reference>
<sequence>MSTKEESWARLSGEAWLADQGIMRHLAAAGASAQPLSGGAYSTICDEYRILVARMPSGETPEQIIEHFADSPNDAVSHGSFNAINLFSRRSRGQPPSIGDIYDINLIGPDNGTVMTVQQSPGFGTATSRPETYFVVQAIETPENGTLPEYGAREFGFEYIGGKPAFYTRGVSRARDILVATFGKIPQQRSWIAALTGLRDRILRGGGQVAGEVERAYRVTPN</sequence>
<dbReference type="RefSeq" id="WP_211854090.1">
    <property type="nucleotide sequence ID" value="NZ_JAAGBB010000023.1"/>
</dbReference>
<evidence type="ECO:0000313" key="2">
    <source>
        <dbReference type="Proteomes" id="UP001196870"/>
    </source>
</evidence>
<dbReference type="Proteomes" id="UP001196870">
    <property type="component" value="Unassembled WGS sequence"/>
</dbReference>
<organism evidence="1 2">
    <name type="scientific">Plastoroseomonas hellenica</name>
    <dbReference type="NCBI Taxonomy" id="2687306"/>
    <lineage>
        <taxon>Bacteria</taxon>
        <taxon>Pseudomonadati</taxon>
        <taxon>Pseudomonadota</taxon>
        <taxon>Alphaproteobacteria</taxon>
        <taxon>Acetobacterales</taxon>
        <taxon>Acetobacteraceae</taxon>
        <taxon>Plastoroseomonas</taxon>
    </lineage>
</organism>
<comment type="caution">
    <text evidence="1">The sequence shown here is derived from an EMBL/GenBank/DDBJ whole genome shotgun (WGS) entry which is preliminary data.</text>
</comment>
<keyword evidence="2" id="KW-1185">Reference proteome</keyword>
<accession>A0ABS5F1K5</accession>
<proteinExistence type="predicted"/>
<evidence type="ECO:0000313" key="1">
    <source>
        <dbReference type="EMBL" id="MBR0666415.1"/>
    </source>
</evidence>
<protein>
    <submittedName>
        <fullName evidence="1">Uncharacterized protein</fullName>
    </submittedName>
</protein>
<dbReference type="EMBL" id="JAAGBB010000023">
    <property type="protein sequence ID" value="MBR0666415.1"/>
    <property type="molecule type" value="Genomic_DNA"/>
</dbReference>
<gene>
    <name evidence="1" type="ORF">GXW71_18795</name>
</gene>